<dbReference type="RefSeq" id="WP_279587605.1">
    <property type="nucleotide sequence ID" value="NZ_JAAMOX010000001.1"/>
</dbReference>
<evidence type="ECO:0000313" key="1">
    <source>
        <dbReference type="EMBL" id="NIH53533.1"/>
    </source>
</evidence>
<accession>A0A7X5R0V8</accession>
<name>A0A7X5R0V8_9MICO</name>
<dbReference type="AlphaFoldDB" id="A0A7X5R0V8"/>
<reference evidence="1 2" key="1">
    <citation type="submission" date="2020-02" db="EMBL/GenBank/DDBJ databases">
        <title>Sequencing the genomes of 1000 actinobacteria strains.</title>
        <authorList>
            <person name="Klenk H.-P."/>
        </authorList>
    </citation>
    <scope>NUCLEOTIDE SEQUENCE [LARGE SCALE GENOMIC DNA]</scope>
    <source>
        <strain evidence="1 2">DSM 27960</strain>
    </source>
</reference>
<comment type="caution">
    <text evidence="1">The sequence shown here is derived from an EMBL/GenBank/DDBJ whole genome shotgun (WGS) entry which is preliminary data.</text>
</comment>
<sequence length="44" mass="4701">MRPMIKAHLELVITAHIADESGIDLIGVKAVGGEATDFTDVDHN</sequence>
<evidence type="ECO:0000313" key="2">
    <source>
        <dbReference type="Proteomes" id="UP000541033"/>
    </source>
</evidence>
<organism evidence="1 2">
    <name type="scientific">Lysinibacter cavernae</name>
    <dbReference type="NCBI Taxonomy" id="1640652"/>
    <lineage>
        <taxon>Bacteria</taxon>
        <taxon>Bacillati</taxon>
        <taxon>Actinomycetota</taxon>
        <taxon>Actinomycetes</taxon>
        <taxon>Micrococcales</taxon>
        <taxon>Microbacteriaceae</taxon>
        <taxon>Lysinibacter</taxon>
    </lineage>
</organism>
<protein>
    <submittedName>
        <fullName evidence="1">Uncharacterized protein</fullName>
    </submittedName>
</protein>
<dbReference type="EMBL" id="JAAMOX010000001">
    <property type="protein sequence ID" value="NIH53533.1"/>
    <property type="molecule type" value="Genomic_DNA"/>
</dbReference>
<proteinExistence type="predicted"/>
<keyword evidence="2" id="KW-1185">Reference proteome</keyword>
<gene>
    <name evidence="1" type="ORF">FHX76_001401</name>
</gene>
<dbReference type="Proteomes" id="UP000541033">
    <property type="component" value="Unassembled WGS sequence"/>
</dbReference>